<organism evidence="2 3">
    <name type="scientific">Streptococcus agalactiae</name>
    <dbReference type="NCBI Taxonomy" id="1311"/>
    <lineage>
        <taxon>Bacteria</taxon>
        <taxon>Bacillati</taxon>
        <taxon>Bacillota</taxon>
        <taxon>Bacilli</taxon>
        <taxon>Lactobacillales</taxon>
        <taxon>Streptococcaceae</taxon>
        <taxon>Streptococcus</taxon>
    </lineage>
</organism>
<dbReference type="InterPro" id="IPR025474">
    <property type="entry name" value="DUF4325"/>
</dbReference>
<dbReference type="Pfam" id="PF14213">
    <property type="entry name" value="DUF4325"/>
    <property type="match status" value="1"/>
</dbReference>
<sequence>MVTLTVKELAKNFSNDNKAGEILFEQLKSYFYTDTVVTVSFAGISEVSSSFVNSAFINLLSYYDFNHIKSQLKIVNSTKQINDLIKQRFSFEVSRQITV</sequence>
<dbReference type="AlphaFoldDB" id="A0AAW3HVH3"/>
<dbReference type="RefSeq" id="WP_000258212.1">
    <property type="nucleotide sequence ID" value="NZ_CPVL01000006.1"/>
</dbReference>
<proteinExistence type="predicted"/>
<evidence type="ECO:0000313" key="2">
    <source>
        <dbReference type="EMBL" id="KLJ31482.1"/>
    </source>
</evidence>
<protein>
    <recommendedName>
        <fullName evidence="1">DUF4325 domain-containing protein</fullName>
    </recommendedName>
</protein>
<evidence type="ECO:0000313" key="3">
    <source>
        <dbReference type="Proteomes" id="UP000035174"/>
    </source>
</evidence>
<reference evidence="2 3" key="1">
    <citation type="journal article" date="2015" name="PLoS ONE">
        <title>Genomic analysis reveals the molecular basis for capsule loss in the group B streptococcus population.</title>
        <authorList>
            <consortium name="DEVANI Consortium"/>
            <person name="Rosini R."/>
            <person name="Campisi E."/>
            <person name="De Chiara M."/>
            <person name="Tettelin H."/>
            <person name="Rinaudo D."/>
            <person name="Toniolo C."/>
            <person name="Metruccio M."/>
            <person name="Guidotti S."/>
            <person name="Sorensen U.B."/>
            <person name="Kilian M."/>
            <person name="Ramirez M."/>
            <person name="Janulczyk R."/>
            <person name="Donati C."/>
            <person name="Grandi G."/>
            <person name="Margarit I."/>
        </authorList>
    </citation>
    <scope>NUCLEOTIDE SEQUENCE [LARGE SCALE GENOMIC DNA]</scope>
    <source>
        <strain evidence="2 3">ES-PW-063</strain>
    </source>
</reference>
<accession>A0AAW3HVH3</accession>
<gene>
    <name evidence="2" type="ORF">WA45_00800</name>
</gene>
<feature type="domain" description="DUF4325" evidence="1">
    <location>
        <begin position="20"/>
        <end position="81"/>
    </location>
</feature>
<comment type="caution">
    <text evidence="2">The sequence shown here is derived from an EMBL/GenBank/DDBJ whole genome shotgun (WGS) entry which is preliminary data.</text>
</comment>
<evidence type="ECO:0000259" key="1">
    <source>
        <dbReference type="Pfam" id="PF14213"/>
    </source>
</evidence>
<dbReference type="Proteomes" id="UP000035174">
    <property type="component" value="Unassembled WGS sequence"/>
</dbReference>
<name>A0AAW3HVH3_STRAG</name>
<dbReference type="EMBL" id="LCVB01000009">
    <property type="protein sequence ID" value="KLJ31482.1"/>
    <property type="molecule type" value="Genomic_DNA"/>
</dbReference>